<evidence type="ECO:0000256" key="2">
    <source>
        <dbReference type="ARBA" id="ARBA00022475"/>
    </source>
</evidence>
<evidence type="ECO:0000256" key="6">
    <source>
        <dbReference type="ARBA" id="ARBA00023136"/>
    </source>
</evidence>
<dbReference type="PANTHER" id="PTHR34390:SF1">
    <property type="entry name" value="SUCCINATE TRANSPORTER SUBUNIT YJJB-RELATED"/>
    <property type="match status" value="1"/>
</dbReference>
<dbReference type="Pfam" id="PF12821">
    <property type="entry name" value="ThrE_2"/>
    <property type="match status" value="1"/>
</dbReference>
<sequence length="154" mass="18555">MFWILNFIFSFLASMFFCVIFDAPRKLYLSCGFVGTCGWMVYTLFFNGFNVHTIYSSFFGSLALGLLSHYMARKQKEPAIIFYGDGYYPISARWISLRCNEKFSIIKFQYSNQYHARGYTYCRSHRIRFIIRRPNFQINCFWVREIFLNDYKYC</sequence>
<dbReference type="EMBL" id="UHAP01000001">
    <property type="protein sequence ID" value="SUK34507.1"/>
    <property type="molecule type" value="Genomic_DNA"/>
</dbReference>
<evidence type="ECO:0000256" key="4">
    <source>
        <dbReference type="ARBA" id="ARBA00022692"/>
    </source>
</evidence>
<reference evidence="10 11" key="1">
    <citation type="submission" date="2018-06" db="EMBL/GenBank/DDBJ databases">
        <authorList>
            <consortium name="Pathogen Informatics"/>
            <person name="Doyle S."/>
        </authorList>
    </citation>
    <scope>NUCLEOTIDE SEQUENCE [LARGE SCALE GENOMIC DNA]</scope>
    <source>
        <strain evidence="10 11">NCTC6133</strain>
    </source>
</reference>
<feature type="transmembrane region" description="Helical" evidence="8">
    <location>
        <begin position="6"/>
        <end position="22"/>
    </location>
</feature>
<keyword evidence="4 8" id="KW-0812">Transmembrane</keyword>
<evidence type="ECO:0000256" key="3">
    <source>
        <dbReference type="ARBA" id="ARBA00022519"/>
    </source>
</evidence>
<proteinExistence type="inferred from homology"/>
<feature type="domain" description="Threonine/Serine exporter ThrE" evidence="9">
    <location>
        <begin position="6"/>
        <end position="83"/>
    </location>
</feature>
<evidence type="ECO:0000256" key="7">
    <source>
        <dbReference type="ARBA" id="ARBA00034125"/>
    </source>
</evidence>
<dbReference type="GO" id="GO:0005886">
    <property type="term" value="C:plasma membrane"/>
    <property type="evidence" value="ECO:0007669"/>
    <property type="project" value="UniProtKB-SubCell"/>
</dbReference>
<keyword evidence="3" id="KW-0997">Cell inner membrane</keyword>
<dbReference type="InterPro" id="IPR050539">
    <property type="entry name" value="ThrE_Dicarb/AminoAcid_Exp"/>
</dbReference>
<comment type="similarity">
    <text evidence="7">Belongs to the ThrE exporter (TC 2.A.79) family.</text>
</comment>
<organism evidence="10 11">
    <name type="scientific">Staphylococcus aureus</name>
    <dbReference type="NCBI Taxonomy" id="1280"/>
    <lineage>
        <taxon>Bacteria</taxon>
        <taxon>Bacillati</taxon>
        <taxon>Bacillota</taxon>
        <taxon>Bacilli</taxon>
        <taxon>Bacillales</taxon>
        <taxon>Staphylococcaceae</taxon>
        <taxon>Staphylococcus</taxon>
    </lineage>
</organism>
<evidence type="ECO:0000256" key="1">
    <source>
        <dbReference type="ARBA" id="ARBA00004651"/>
    </source>
</evidence>
<evidence type="ECO:0000256" key="5">
    <source>
        <dbReference type="ARBA" id="ARBA00022989"/>
    </source>
</evidence>
<dbReference type="PANTHER" id="PTHR34390">
    <property type="entry name" value="UPF0442 PROTEIN YJJB-RELATED"/>
    <property type="match status" value="1"/>
</dbReference>
<accession>A0A380DM27</accession>
<name>A0A380DM27_STAAU</name>
<evidence type="ECO:0000259" key="9">
    <source>
        <dbReference type="Pfam" id="PF12821"/>
    </source>
</evidence>
<comment type="subcellular location">
    <subcellularLocation>
        <location evidence="1">Cell membrane</location>
        <topology evidence="1">Multi-pass membrane protein</topology>
    </subcellularLocation>
</comment>
<feature type="transmembrane region" description="Helical" evidence="8">
    <location>
        <begin position="52"/>
        <end position="72"/>
    </location>
</feature>
<dbReference type="AlphaFoldDB" id="A0A380DM27"/>
<keyword evidence="6 8" id="KW-0472">Membrane</keyword>
<keyword evidence="2" id="KW-1003">Cell membrane</keyword>
<gene>
    <name evidence="10" type="ORF">NCTC6133_00690</name>
</gene>
<protein>
    <submittedName>
        <fullName evidence="10">Integral membrane protein</fullName>
    </submittedName>
</protein>
<evidence type="ECO:0000256" key="8">
    <source>
        <dbReference type="SAM" id="Phobius"/>
    </source>
</evidence>
<dbReference type="Proteomes" id="UP000255091">
    <property type="component" value="Unassembled WGS sequence"/>
</dbReference>
<dbReference type="InterPro" id="IPR024528">
    <property type="entry name" value="ThrE_2"/>
</dbReference>
<keyword evidence="5 8" id="KW-1133">Transmembrane helix</keyword>
<evidence type="ECO:0000313" key="11">
    <source>
        <dbReference type="Proteomes" id="UP000255091"/>
    </source>
</evidence>
<evidence type="ECO:0000313" key="10">
    <source>
        <dbReference type="EMBL" id="SUK34507.1"/>
    </source>
</evidence>
<dbReference type="GO" id="GO:0015744">
    <property type="term" value="P:succinate transport"/>
    <property type="evidence" value="ECO:0007669"/>
    <property type="project" value="TreeGrafter"/>
</dbReference>